<dbReference type="AlphaFoldDB" id="A0A426UB31"/>
<organism evidence="2 3">
    <name type="scientific">Candidatus Viridilinea halotolerans</name>
    <dbReference type="NCBI Taxonomy" id="2491704"/>
    <lineage>
        <taxon>Bacteria</taxon>
        <taxon>Bacillati</taxon>
        <taxon>Chloroflexota</taxon>
        <taxon>Chloroflexia</taxon>
        <taxon>Chloroflexales</taxon>
        <taxon>Chloroflexineae</taxon>
        <taxon>Oscillochloridaceae</taxon>
        <taxon>Candidatus Viridilinea</taxon>
    </lineage>
</organism>
<evidence type="ECO:0000313" key="3">
    <source>
        <dbReference type="Proteomes" id="UP000280307"/>
    </source>
</evidence>
<evidence type="ECO:0000256" key="1">
    <source>
        <dbReference type="SAM" id="MobiDB-lite"/>
    </source>
</evidence>
<protein>
    <submittedName>
        <fullName evidence="2">Plasmid replication initiator-like protein</fullName>
    </submittedName>
</protein>
<dbReference type="InterPro" id="IPR018777">
    <property type="entry name" value="Replication_initiator_prot_A"/>
</dbReference>
<proteinExistence type="predicted"/>
<evidence type="ECO:0000313" key="2">
    <source>
        <dbReference type="EMBL" id="RRR77719.1"/>
    </source>
</evidence>
<dbReference type="EMBL" id="RSAS01000049">
    <property type="protein sequence ID" value="RRR77719.1"/>
    <property type="molecule type" value="Genomic_DNA"/>
</dbReference>
<feature type="region of interest" description="Disordered" evidence="1">
    <location>
        <begin position="1"/>
        <end position="42"/>
    </location>
</feature>
<gene>
    <name evidence="2" type="ORF">EI684_01190</name>
</gene>
<comment type="caution">
    <text evidence="2">The sequence shown here is derived from an EMBL/GenBank/DDBJ whole genome shotgun (WGS) entry which is preliminary data.</text>
</comment>
<name>A0A426UB31_9CHLR</name>
<dbReference type="Pfam" id="PF10134">
    <property type="entry name" value="RPA"/>
    <property type="match status" value="1"/>
</dbReference>
<reference evidence="2 3" key="1">
    <citation type="submission" date="2018-12" db="EMBL/GenBank/DDBJ databases">
        <title>Genome Sequence of Candidatus Viridilinea halotolerans isolated from saline sulfide-rich spring.</title>
        <authorList>
            <person name="Grouzdev D.S."/>
            <person name="Burganskaya E.I."/>
            <person name="Krutkina M.S."/>
            <person name="Sukhacheva M.V."/>
            <person name="Gorlenko V.M."/>
        </authorList>
    </citation>
    <scope>NUCLEOTIDE SEQUENCE [LARGE SCALE GENOMIC DNA]</scope>
    <source>
        <strain evidence="2">Chok-6</strain>
    </source>
</reference>
<accession>A0A426UB31</accession>
<dbReference type="Proteomes" id="UP000280307">
    <property type="component" value="Unassembled WGS sequence"/>
</dbReference>
<sequence length="326" mass="37441">MSKDRQQFIQENARPGETWNEASTRLCPSRSKGSRGKRSSLVPERHAQRDFFIADILDASPKDDIGSMEHPLFALKAGDTRMRTYGRNNVTVKVMPGHGGCATIHDKDLWIYCISQLVEAMNRGREDVSRTVRFTMYDFLVTTNRPTSGVGYQRAAEALRRLAGTRIETNIETDGYREREGFGLVDSWRVVEKSRNDDRMVAVEVDLPRWLWRAVEARQVLTLSRDYFRLRKPLDRRIYELARKHCGAQPKWRVSIRALYEKSGSMDTLRNFRGAIKALVETSELPDYRVSFDQEGDAVTFYARGAKGGKAQMDDLVKGKPQKRIR</sequence>